<evidence type="ECO:0000313" key="3">
    <source>
        <dbReference type="Proteomes" id="UP000237423"/>
    </source>
</evidence>
<dbReference type="Proteomes" id="UP000237423">
    <property type="component" value="Unassembled WGS sequence"/>
</dbReference>
<feature type="chain" id="PRO_5015777809" description="Lipoprotein SmpA/OmlA domain-containing protein" evidence="1">
    <location>
        <begin position="22"/>
        <end position="135"/>
    </location>
</feature>
<dbReference type="AlphaFoldDB" id="A0A2S5CGV8"/>
<evidence type="ECO:0000256" key="1">
    <source>
        <dbReference type="SAM" id="SignalP"/>
    </source>
</evidence>
<feature type="signal peptide" evidence="1">
    <location>
        <begin position="1"/>
        <end position="21"/>
    </location>
</feature>
<gene>
    <name evidence="2" type="ORF">AADEFJLK_04165</name>
</gene>
<dbReference type="PROSITE" id="PS51257">
    <property type="entry name" value="PROKAR_LIPOPROTEIN"/>
    <property type="match status" value="1"/>
</dbReference>
<dbReference type="RefSeq" id="WP_103975633.1">
    <property type="nucleotide sequence ID" value="NZ_PGFZ01000016.1"/>
</dbReference>
<evidence type="ECO:0000313" key="2">
    <source>
        <dbReference type="EMBL" id="POZ50041.1"/>
    </source>
</evidence>
<sequence length="135" mass="14532">MRNTLLRINLFLLVGIITACASSGSKTNTQSNTLPAGNSAASQTAVNIPSNSPFAKVKVGMPYRQVHDLIGEPTDTGSHATGKAFVPFYFGGDVMRMEDFYKGLGRIVYTGAGMGGVHFKVHEIIYDPNEDGYKN</sequence>
<evidence type="ECO:0008006" key="4">
    <source>
        <dbReference type="Google" id="ProtNLM"/>
    </source>
</evidence>
<name>A0A2S5CGV8_9GAMM</name>
<accession>A0A2S5CGV8</accession>
<protein>
    <recommendedName>
        <fullName evidence="4">Lipoprotein SmpA/OmlA domain-containing protein</fullName>
    </recommendedName>
</protein>
<dbReference type="EMBL" id="PGFZ01000016">
    <property type="protein sequence ID" value="POZ50041.1"/>
    <property type="molecule type" value="Genomic_DNA"/>
</dbReference>
<reference evidence="2 3" key="1">
    <citation type="submission" date="2017-11" db="EMBL/GenBank/DDBJ databases">
        <title>Draft Genome Sequence of Methylobacter psychrotolerans Sph1T, an Obligate Methanotroph from Low-Temperature Environments.</title>
        <authorList>
            <person name="Oshkin I.Y."/>
            <person name="Miroshnikov K."/>
            <person name="Belova S.E."/>
            <person name="Korzhenkov A."/>
            <person name="Toshchakov S.V."/>
            <person name="Dedysh S.N."/>
        </authorList>
    </citation>
    <scope>NUCLEOTIDE SEQUENCE [LARGE SCALE GENOMIC DNA]</scope>
    <source>
        <strain evidence="2 3">Sph1</strain>
    </source>
</reference>
<comment type="caution">
    <text evidence="2">The sequence shown here is derived from an EMBL/GenBank/DDBJ whole genome shotgun (WGS) entry which is preliminary data.</text>
</comment>
<proteinExistence type="predicted"/>
<keyword evidence="1" id="KW-0732">Signal</keyword>
<organism evidence="2 3">
    <name type="scientific">Methylovulum psychrotolerans</name>
    <dbReference type="NCBI Taxonomy" id="1704499"/>
    <lineage>
        <taxon>Bacteria</taxon>
        <taxon>Pseudomonadati</taxon>
        <taxon>Pseudomonadota</taxon>
        <taxon>Gammaproteobacteria</taxon>
        <taxon>Methylococcales</taxon>
        <taxon>Methylococcaceae</taxon>
        <taxon>Methylovulum</taxon>
    </lineage>
</organism>